<comment type="caution">
    <text evidence="1">The sequence shown here is derived from an EMBL/GenBank/DDBJ whole genome shotgun (WGS) entry which is preliminary data.</text>
</comment>
<dbReference type="OrthoDB" id="7508443at2"/>
<reference evidence="1 2" key="1">
    <citation type="submission" date="2019-02" db="EMBL/GenBank/DDBJ databases">
        <authorList>
            <person name="Li Y."/>
        </authorList>
    </citation>
    <scope>NUCLEOTIDE SEQUENCE [LARGE SCALE GENOMIC DNA]</scope>
    <source>
        <strain evidence="1 2">3-7</strain>
    </source>
</reference>
<accession>A0A4Q6XM47</accession>
<gene>
    <name evidence="1" type="ORF">EWE75_20155</name>
</gene>
<evidence type="ECO:0000313" key="1">
    <source>
        <dbReference type="EMBL" id="RZF60961.1"/>
    </source>
</evidence>
<keyword evidence="2" id="KW-1185">Reference proteome</keyword>
<dbReference type="Proteomes" id="UP000292085">
    <property type="component" value="Unassembled WGS sequence"/>
</dbReference>
<evidence type="ECO:0000313" key="2">
    <source>
        <dbReference type="Proteomes" id="UP000292085"/>
    </source>
</evidence>
<protein>
    <submittedName>
        <fullName evidence="1">Uncharacterized protein</fullName>
    </submittedName>
</protein>
<name>A0A4Q6XM47_9SPHN</name>
<sequence>MSRAINLSVSPADVTAMCDRHNVGISAIEPLPDGGTRVVLTNAAGAATIATLFKTKVITGTVRRTAFFAG</sequence>
<dbReference type="EMBL" id="SGIS01000042">
    <property type="protein sequence ID" value="RZF60961.1"/>
    <property type="molecule type" value="Genomic_DNA"/>
</dbReference>
<dbReference type="RefSeq" id="WP_130159900.1">
    <property type="nucleotide sequence ID" value="NZ_SGIS01000042.1"/>
</dbReference>
<proteinExistence type="predicted"/>
<organism evidence="1 2">
    <name type="scientific">Sphingomonas populi</name>
    <dbReference type="NCBI Taxonomy" id="2484750"/>
    <lineage>
        <taxon>Bacteria</taxon>
        <taxon>Pseudomonadati</taxon>
        <taxon>Pseudomonadota</taxon>
        <taxon>Alphaproteobacteria</taxon>
        <taxon>Sphingomonadales</taxon>
        <taxon>Sphingomonadaceae</taxon>
        <taxon>Sphingomonas</taxon>
    </lineage>
</organism>
<dbReference type="AlphaFoldDB" id="A0A4Q6XM47"/>